<dbReference type="EMBL" id="AUZY01000825">
    <property type="protein sequence ID" value="EQD77278.1"/>
    <property type="molecule type" value="Genomic_DNA"/>
</dbReference>
<evidence type="ECO:0000313" key="3">
    <source>
        <dbReference type="EMBL" id="EQD30513.1"/>
    </source>
</evidence>
<evidence type="ECO:0000256" key="1">
    <source>
        <dbReference type="SAM" id="Coils"/>
    </source>
</evidence>
<proteinExistence type="predicted"/>
<comment type="caution">
    <text evidence="2">The sequence shown here is derived from an EMBL/GenBank/DDBJ whole genome shotgun (WGS) entry which is preliminary data.</text>
</comment>
<gene>
    <name evidence="2" type="ORF">B1A_21710</name>
    <name evidence="4" type="ORF">B1B_01150</name>
    <name evidence="3" type="ORF">B2A_14093</name>
</gene>
<accession>T0Y2S1</accession>
<reference evidence="2" key="2">
    <citation type="journal article" date="2014" name="ISME J.">
        <title>Microbial stratification in low pH oxic and suboxic macroscopic growths along an acid mine drainage.</title>
        <authorList>
            <person name="Mendez-Garcia C."/>
            <person name="Mesa V."/>
            <person name="Sprenger R.R."/>
            <person name="Richter M."/>
            <person name="Diez M.S."/>
            <person name="Solano J."/>
            <person name="Bargiela R."/>
            <person name="Golyshina O.V."/>
            <person name="Manteca A."/>
            <person name="Ramos J.L."/>
            <person name="Gallego J.R."/>
            <person name="Llorente I."/>
            <person name="Martins Dos Santos V.A."/>
            <person name="Jensen O.N."/>
            <person name="Pelaez A.I."/>
            <person name="Sanchez J."/>
            <person name="Ferrer M."/>
        </authorList>
    </citation>
    <scope>NUCLEOTIDE SEQUENCE</scope>
</reference>
<dbReference type="AlphaFoldDB" id="T0Y2S1"/>
<sequence length="108" mass="12104">MSKPPKTNTAWSSAEKFAVVLETAALNEAERAEYARRKGLYVEQIATWTVVCRDANGALVERPENRADKKRIHDLERALNRKEKALAEAAALLVLRKKAQAIWGDEDA</sequence>
<protein>
    <submittedName>
        <fullName evidence="2">Transposase IS3/IS911 family protein</fullName>
    </submittedName>
    <submittedName>
        <fullName evidence="4">Transposase IS3/family protein</fullName>
    </submittedName>
</protein>
<evidence type="ECO:0000313" key="2">
    <source>
        <dbReference type="EMBL" id="EQD27303.1"/>
    </source>
</evidence>
<keyword evidence="1" id="KW-0175">Coiled coil</keyword>
<dbReference type="EMBL" id="AUZX01016048">
    <property type="protein sequence ID" value="EQD27303.1"/>
    <property type="molecule type" value="Genomic_DNA"/>
</dbReference>
<organism evidence="2">
    <name type="scientific">mine drainage metagenome</name>
    <dbReference type="NCBI Taxonomy" id="410659"/>
    <lineage>
        <taxon>unclassified sequences</taxon>
        <taxon>metagenomes</taxon>
        <taxon>ecological metagenomes</taxon>
    </lineage>
</organism>
<evidence type="ECO:0000313" key="4">
    <source>
        <dbReference type="EMBL" id="EQD77278.1"/>
    </source>
</evidence>
<reference evidence="2" key="1">
    <citation type="submission" date="2013-08" db="EMBL/GenBank/DDBJ databases">
        <authorList>
            <person name="Mendez C."/>
            <person name="Richter M."/>
            <person name="Ferrer M."/>
            <person name="Sanchez J."/>
        </authorList>
    </citation>
    <scope>NUCLEOTIDE SEQUENCE</scope>
</reference>
<name>T0Y2S1_9ZZZZ</name>
<dbReference type="EMBL" id="AUZZ01010223">
    <property type="protein sequence ID" value="EQD30513.1"/>
    <property type="molecule type" value="Genomic_DNA"/>
</dbReference>
<feature type="coiled-coil region" evidence="1">
    <location>
        <begin position="65"/>
        <end position="92"/>
    </location>
</feature>